<dbReference type="SUPFAM" id="SSF57903">
    <property type="entry name" value="FYVE/PHD zinc finger"/>
    <property type="match status" value="1"/>
</dbReference>
<feature type="compositionally biased region" description="Polar residues" evidence="5">
    <location>
        <begin position="809"/>
        <end position="821"/>
    </location>
</feature>
<name>N1QE82_SPHMS</name>
<evidence type="ECO:0000313" key="7">
    <source>
        <dbReference type="EMBL" id="EMF10650.1"/>
    </source>
</evidence>
<dbReference type="InterPro" id="IPR001214">
    <property type="entry name" value="SET_dom"/>
</dbReference>
<dbReference type="GO" id="GO:0006355">
    <property type="term" value="P:regulation of DNA-templated transcription"/>
    <property type="evidence" value="ECO:0007669"/>
    <property type="project" value="TreeGrafter"/>
</dbReference>
<dbReference type="HOGENOM" id="CLU_009510_0_0_1"/>
<evidence type="ECO:0000313" key="8">
    <source>
        <dbReference type="Proteomes" id="UP000016931"/>
    </source>
</evidence>
<dbReference type="GO" id="GO:0034967">
    <property type="term" value="C:Set3 complex"/>
    <property type="evidence" value="ECO:0007669"/>
    <property type="project" value="TreeGrafter"/>
</dbReference>
<organism evidence="7 8">
    <name type="scientific">Sphaerulina musiva (strain SO2202)</name>
    <name type="common">Poplar stem canker fungus</name>
    <name type="synonym">Septoria musiva</name>
    <dbReference type="NCBI Taxonomy" id="692275"/>
    <lineage>
        <taxon>Eukaryota</taxon>
        <taxon>Fungi</taxon>
        <taxon>Dikarya</taxon>
        <taxon>Ascomycota</taxon>
        <taxon>Pezizomycotina</taxon>
        <taxon>Dothideomycetes</taxon>
        <taxon>Dothideomycetidae</taxon>
        <taxon>Mycosphaerellales</taxon>
        <taxon>Mycosphaerellaceae</taxon>
        <taxon>Sphaerulina</taxon>
    </lineage>
</organism>
<dbReference type="STRING" id="692275.N1QE82"/>
<evidence type="ECO:0000256" key="1">
    <source>
        <dbReference type="ARBA" id="ARBA00022723"/>
    </source>
</evidence>
<dbReference type="GO" id="GO:0006325">
    <property type="term" value="P:chromatin organization"/>
    <property type="evidence" value="ECO:0007669"/>
    <property type="project" value="UniProtKB-KW"/>
</dbReference>
<dbReference type="PANTHER" id="PTHR46462:SF3">
    <property type="entry name" value="UPSET, ISOFORM A"/>
    <property type="match status" value="1"/>
</dbReference>
<dbReference type="Gene3D" id="3.30.40.10">
    <property type="entry name" value="Zinc/RING finger domain, C3HC4 (zinc finger)"/>
    <property type="match status" value="1"/>
</dbReference>
<dbReference type="InterPro" id="IPR013083">
    <property type="entry name" value="Znf_RING/FYVE/PHD"/>
</dbReference>
<reference evidence="7 8" key="1">
    <citation type="journal article" date="2012" name="PLoS Pathog.">
        <title>Diverse lifestyles and strategies of plant pathogenesis encoded in the genomes of eighteen Dothideomycetes fungi.</title>
        <authorList>
            <person name="Ohm R.A."/>
            <person name="Feau N."/>
            <person name="Henrissat B."/>
            <person name="Schoch C.L."/>
            <person name="Horwitz B.A."/>
            <person name="Barry K.W."/>
            <person name="Condon B.J."/>
            <person name="Copeland A.C."/>
            <person name="Dhillon B."/>
            <person name="Glaser F."/>
            <person name="Hesse C.N."/>
            <person name="Kosti I."/>
            <person name="LaButti K."/>
            <person name="Lindquist E.A."/>
            <person name="Lucas S."/>
            <person name="Salamov A.A."/>
            <person name="Bradshaw R.E."/>
            <person name="Ciuffetti L."/>
            <person name="Hamelin R.C."/>
            <person name="Kema G.H.J."/>
            <person name="Lawrence C."/>
            <person name="Scott J.A."/>
            <person name="Spatafora J.W."/>
            <person name="Turgeon B.G."/>
            <person name="de Wit P.J.G.M."/>
            <person name="Zhong S."/>
            <person name="Goodwin S.B."/>
            <person name="Grigoriev I.V."/>
        </authorList>
    </citation>
    <scope>NUCLEOTIDE SEQUENCE [LARGE SCALE GENOMIC DNA]</scope>
    <source>
        <strain evidence="7 8">SO2202</strain>
    </source>
</reference>
<dbReference type="Proteomes" id="UP000016931">
    <property type="component" value="Unassembled WGS sequence"/>
</dbReference>
<evidence type="ECO:0000256" key="2">
    <source>
        <dbReference type="ARBA" id="ARBA00022771"/>
    </source>
</evidence>
<feature type="compositionally biased region" description="Basic and acidic residues" evidence="5">
    <location>
        <begin position="909"/>
        <end position="923"/>
    </location>
</feature>
<feature type="region of interest" description="Disordered" evidence="5">
    <location>
        <begin position="460"/>
        <end position="606"/>
    </location>
</feature>
<evidence type="ECO:0000259" key="6">
    <source>
        <dbReference type="PROSITE" id="PS50280"/>
    </source>
</evidence>
<dbReference type="SMART" id="SM00317">
    <property type="entry name" value="SET"/>
    <property type="match status" value="1"/>
</dbReference>
<evidence type="ECO:0000256" key="5">
    <source>
        <dbReference type="SAM" id="MobiDB-lite"/>
    </source>
</evidence>
<keyword evidence="2" id="KW-0863">Zinc-finger</keyword>
<feature type="compositionally biased region" description="Low complexity" evidence="5">
    <location>
        <begin position="652"/>
        <end position="662"/>
    </location>
</feature>
<dbReference type="GO" id="GO:0070210">
    <property type="term" value="C:Rpd3L-Expanded complex"/>
    <property type="evidence" value="ECO:0007669"/>
    <property type="project" value="TreeGrafter"/>
</dbReference>
<dbReference type="PANTHER" id="PTHR46462">
    <property type="entry name" value="UPSET, ISOFORM A"/>
    <property type="match status" value="1"/>
</dbReference>
<dbReference type="InterPro" id="IPR011011">
    <property type="entry name" value="Znf_FYVE_PHD"/>
</dbReference>
<dbReference type="RefSeq" id="XP_016758771.1">
    <property type="nucleotide sequence ID" value="XM_016906332.1"/>
</dbReference>
<feature type="compositionally biased region" description="Polar residues" evidence="5">
    <location>
        <begin position="489"/>
        <end position="508"/>
    </location>
</feature>
<keyword evidence="8" id="KW-1185">Reference proteome</keyword>
<dbReference type="SUPFAM" id="SSF82199">
    <property type="entry name" value="SET domain"/>
    <property type="match status" value="1"/>
</dbReference>
<dbReference type="InterPro" id="IPR001965">
    <property type="entry name" value="Znf_PHD"/>
</dbReference>
<feature type="compositionally biased region" description="Low complexity" evidence="5">
    <location>
        <begin position="588"/>
        <end position="601"/>
    </location>
</feature>
<feature type="compositionally biased region" description="Polar residues" evidence="5">
    <location>
        <begin position="713"/>
        <end position="724"/>
    </location>
</feature>
<feature type="compositionally biased region" description="Basic and acidic residues" evidence="5">
    <location>
        <begin position="958"/>
        <end position="967"/>
    </location>
</feature>
<dbReference type="Pfam" id="PF00856">
    <property type="entry name" value="SET"/>
    <property type="match status" value="1"/>
</dbReference>
<feature type="compositionally biased region" description="Basic residues" evidence="5">
    <location>
        <begin position="189"/>
        <end position="206"/>
    </location>
</feature>
<dbReference type="EMBL" id="KB456267">
    <property type="protein sequence ID" value="EMF10650.1"/>
    <property type="molecule type" value="Genomic_DNA"/>
</dbReference>
<dbReference type="PROSITE" id="PS50280">
    <property type="entry name" value="SET"/>
    <property type="match status" value="1"/>
</dbReference>
<dbReference type="GO" id="GO:0008270">
    <property type="term" value="F:zinc ion binding"/>
    <property type="evidence" value="ECO:0007669"/>
    <property type="project" value="UniProtKB-KW"/>
</dbReference>
<proteinExistence type="predicted"/>
<dbReference type="SMART" id="SM00249">
    <property type="entry name" value="PHD"/>
    <property type="match status" value="1"/>
</dbReference>
<dbReference type="AlphaFoldDB" id="N1QE82"/>
<gene>
    <name evidence="7" type="ORF">SEPMUDRAFT_150682</name>
</gene>
<dbReference type="GeneID" id="27903469"/>
<dbReference type="OrthoDB" id="1928087at2759"/>
<feature type="compositionally biased region" description="Basic and acidic residues" evidence="5">
    <location>
        <begin position="746"/>
        <end position="756"/>
    </location>
</feature>
<feature type="region of interest" description="Disordered" evidence="5">
    <location>
        <begin position="897"/>
        <end position="977"/>
    </location>
</feature>
<keyword evidence="1" id="KW-0479">Metal-binding</keyword>
<feature type="region of interest" description="Disordered" evidence="5">
    <location>
        <begin position="106"/>
        <end position="218"/>
    </location>
</feature>
<feature type="region of interest" description="Disordered" evidence="5">
    <location>
        <begin position="713"/>
        <end position="882"/>
    </location>
</feature>
<dbReference type="Pfam" id="PF00628">
    <property type="entry name" value="PHD"/>
    <property type="match status" value="1"/>
</dbReference>
<dbReference type="Gene3D" id="2.170.270.10">
    <property type="entry name" value="SET domain"/>
    <property type="match status" value="1"/>
</dbReference>
<feature type="compositionally biased region" description="Low complexity" evidence="5">
    <location>
        <begin position="523"/>
        <end position="537"/>
    </location>
</feature>
<dbReference type="eggNOG" id="KOG1844">
    <property type="taxonomic scope" value="Eukaryota"/>
</dbReference>
<feature type="compositionally biased region" description="Basic and acidic residues" evidence="5">
    <location>
        <begin position="555"/>
        <end position="579"/>
    </location>
</feature>
<feature type="region of interest" description="Disordered" evidence="5">
    <location>
        <begin position="620"/>
        <end position="687"/>
    </location>
</feature>
<dbReference type="OMA" id="ECACEDK"/>
<feature type="compositionally biased region" description="Low complexity" evidence="5">
    <location>
        <begin position="757"/>
        <end position="769"/>
    </location>
</feature>
<dbReference type="InterPro" id="IPR046341">
    <property type="entry name" value="SET_dom_sf"/>
</dbReference>
<feature type="compositionally biased region" description="Basic residues" evidence="5">
    <location>
        <begin position="125"/>
        <end position="135"/>
    </location>
</feature>
<evidence type="ECO:0000256" key="4">
    <source>
        <dbReference type="ARBA" id="ARBA00022853"/>
    </source>
</evidence>
<feature type="compositionally biased region" description="Low complexity" evidence="5">
    <location>
        <begin position="926"/>
        <end position="935"/>
    </location>
</feature>
<evidence type="ECO:0000256" key="3">
    <source>
        <dbReference type="ARBA" id="ARBA00022833"/>
    </source>
</evidence>
<protein>
    <recommendedName>
        <fullName evidence="6">SET domain-containing protein</fullName>
    </recommendedName>
</protein>
<sequence length="977" mass="106573">MTDTSFPVKPIDGYDLSRAPLFHPASHQQRYHAPAVNGDPGDDGQISCICDFADDDGYTVQCDKCHRWQHQSCYYPEYDEQQLPEALEHCCVDCVPKNVDVQAARRRQMTKRGHTEPHTNGVKRAASKSHKKKAKEHGPPPPPYTNGWPTDKLRHDRNSASPRDQPPPAKRPKTSHRASDSTTSTSVKAHSRKRNVSSVHSHHRRTPSQSPESPPPIERYSENFMRLYADDHWSVAENNLHDSIAVTNSLSQWVEMPDDEFGDVHGHPKGTVLNRYDSSLEDMPGKAVYKIAERRDDDVQGHAAALWKAVIVEEPMVHGCYIGELKGRLCFKQDYQADPANRWRELRHPEPFVFFHPQLPIALDARNEGTDLRFIRRSCDPNARLQILITDEKDYHFCFLSTRAIDPGEEIAIAWETKEAMPLPTKNSLSQIELEQFSTWASTALANCGPCACGLPTRDPDQTPNSCSFARFDRRLSPKGARPKKRKNCQNGQDPSPPNTNVVNSRSGSEARRHELEDDVTDSQSASGSVGRGSASRDITPNTHYSASGNGMPEMSEREKKKLAKEEEMFRRQEEEHTGKQAKKKRGSVSSSLNTPSATSSKQLGFPTNALSKYADANMARPAGQSSGKAATQSRKPRTLKSLMKPPSKVMQQQRRQQQPRPVCVEAGTQCDMDIEEAMRRAPASSARKQYKSLRQILLDRCASNNHAILASAPSSPRSLQHSSPAPADAMDVDNPSAKSSPLQAHAERELTERPRSSSSLASSANAHAGDTEMADTGTDERDSTEQAPVPGVQQVATSPSEDHGDSSGKLNSAVSSSTSPCCAKVTDGAAIPEQSAAKPAAMRLDMPPPGLHSTASSTSTFSAGTPTTMSGSMAQSPVGMTPGSMFPPSVVAAMGSTSMKKKLSLSDYTRRKAKKEDSDAGHGESSPSSVASGPVVPPLQPSSSTEAHAAQGNAIEEDVKMEEAEHAPPPPPMTAA</sequence>
<keyword evidence="4" id="KW-0156">Chromatin regulator</keyword>
<feature type="compositionally biased region" description="Pro residues" evidence="5">
    <location>
        <begin position="968"/>
        <end position="977"/>
    </location>
</feature>
<keyword evidence="3" id="KW-0862">Zinc</keyword>
<feature type="compositionally biased region" description="Polar residues" evidence="5">
    <location>
        <begin position="539"/>
        <end position="549"/>
    </location>
</feature>
<dbReference type="InterPro" id="IPR019787">
    <property type="entry name" value="Znf_PHD-finger"/>
</dbReference>
<feature type="compositionally biased region" description="Polar residues" evidence="5">
    <location>
        <begin position="624"/>
        <end position="634"/>
    </location>
</feature>
<feature type="compositionally biased region" description="Low complexity" evidence="5">
    <location>
        <begin position="854"/>
        <end position="869"/>
    </location>
</feature>
<feature type="domain" description="SET" evidence="6">
    <location>
        <begin position="289"/>
        <end position="416"/>
    </location>
</feature>
<accession>N1QE82</accession>